<feature type="region of interest" description="Disordered" evidence="7">
    <location>
        <begin position="439"/>
        <end position="549"/>
    </location>
</feature>
<reference evidence="8 9" key="1">
    <citation type="journal article" date="2024" name="Commun. Biol.">
        <title>Comparative genomic analysis of thermophilic fungi reveals convergent evolutionary adaptations and gene losses.</title>
        <authorList>
            <person name="Steindorff A.S."/>
            <person name="Aguilar-Pontes M.V."/>
            <person name="Robinson A.J."/>
            <person name="Andreopoulos B."/>
            <person name="LaButti K."/>
            <person name="Kuo A."/>
            <person name="Mondo S."/>
            <person name="Riley R."/>
            <person name="Otillar R."/>
            <person name="Haridas S."/>
            <person name="Lipzen A."/>
            <person name="Grimwood J."/>
            <person name="Schmutz J."/>
            <person name="Clum A."/>
            <person name="Reid I.D."/>
            <person name="Moisan M.C."/>
            <person name="Butler G."/>
            <person name="Nguyen T.T.M."/>
            <person name="Dewar K."/>
            <person name="Conant G."/>
            <person name="Drula E."/>
            <person name="Henrissat B."/>
            <person name="Hansel C."/>
            <person name="Singer S."/>
            <person name="Hutchinson M.I."/>
            <person name="de Vries R.P."/>
            <person name="Natvig D.O."/>
            <person name="Powell A.J."/>
            <person name="Tsang A."/>
            <person name="Grigoriev I.V."/>
        </authorList>
    </citation>
    <scope>NUCLEOTIDE SEQUENCE [LARGE SCALE GENOMIC DNA]</scope>
    <source>
        <strain evidence="8 9">CBS 494.80</strain>
    </source>
</reference>
<dbReference type="Gene3D" id="1.20.1300.20">
    <property type="entry name" value="Peptidase C65 Otubain, subdomain 2"/>
    <property type="match status" value="1"/>
</dbReference>
<evidence type="ECO:0000256" key="4">
    <source>
        <dbReference type="ARBA" id="ARBA00022786"/>
    </source>
</evidence>
<keyword evidence="5" id="KW-0378">Hydrolase</keyword>
<evidence type="ECO:0000256" key="2">
    <source>
        <dbReference type="ARBA" id="ARBA00012759"/>
    </source>
</evidence>
<organism evidence="8 9">
    <name type="scientific">Oculimacula yallundae</name>
    <dbReference type="NCBI Taxonomy" id="86028"/>
    <lineage>
        <taxon>Eukaryota</taxon>
        <taxon>Fungi</taxon>
        <taxon>Dikarya</taxon>
        <taxon>Ascomycota</taxon>
        <taxon>Pezizomycotina</taxon>
        <taxon>Leotiomycetes</taxon>
        <taxon>Helotiales</taxon>
        <taxon>Ploettnerulaceae</taxon>
        <taxon>Oculimacula</taxon>
    </lineage>
</organism>
<dbReference type="PANTHER" id="PTHR12931">
    <property type="entry name" value="UBIQUITIN THIOLESTERASE PROTEIN OTUB"/>
    <property type="match status" value="1"/>
</dbReference>
<dbReference type="InterPro" id="IPR038765">
    <property type="entry name" value="Papain-like_cys_pep_sf"/>
</dbReference>
<comment type="catalytic activity">
    <reaction evidence="1">
        <text>Thiol-dependent hydrolysis of ester, thioester, amide, peptide and isopeptide bonds formed by the C-terminal Gly of ubiquitin (a 76-residue protein attached to proteins as an intracellular targeting signal).</text>
        <dbReference type="EC" id="3.4.19.12"/>
    </reaction>
</comment>
<gene>
    <name evidence="8" type="ORF">VTL71DRAFT_3264</name>
</gene>
<dbReference type="SUPFAM" id="SSF54001">
    <property type="entry name" value="Cysteine proteinases"/>
    <property type="match status" value="1"/>
</dbReference>
<feature type="compositionally biased region" description="Polar residues" evidence="7">
    <location>
        <begin position="63"/>
        <end position="88"/>
    </location>
</feature>
<dbReference type="InterPro" id="IPR042468">
    <property type="entry name" value="Peptidase_C65_otubain_sub1"/>
</dbReference>
<proteinExistence type="predicted"/>
<evidence type="ECO:0000256" key="6">
    <source>
        <dbReference type="ARBA" id="ARBA00022807"/>
    </source>
</evidence>
<dbReference type="Proteomes" id="UP001595075">
    <property type="component" value="Unassembled WGS sequence"/>
</dbReference>
<feature type="compositionally biased region" description="Low complexity" evidence="7">
    <location>
        <begin position="486"/>
        <end position="511"/>
    </location>
</feature>
<dbReference type="InterPro" id="IPR019400">
    <property type="entry name" value="Peptidase_C65_otubain"/>
</dbReference>
<evidence type="ECO:0000256" key="3">
    <source>
        <dbReference type="ARBA" id="ARBA00022670"/>
    </source>
</evidence>
<feature type="region of interest" description="Disordered" evidence="7">
    <location>
        <begin position="581"/>
        <end position="608"/>
    </location>
</feature>
<feature type="compositionally biased region" description="Low complexity" evidence="7">
    <location>
        <begin position="448"/>
        <end position="478"/>
    </location>
</feature>
<name>A0ABR4C6R0_9HELO</name>
<keyword evidence="3" id="KW-0645">Protease</keyword>
<evidence type="ECO:0000313" key="8">
    <source>
        <dbReference type="EMBL" id="KAL2065594.1"/>
    </source>
</evidence>
<evidence type="ECO:0000256" key="1">
    <source>
        <dbReference type="ARBA" id="ARBA00000707"/>
    </source>
</evidence>
<comment type="caution">
    <text evidence="8">The sequence shown here is derived from an EMBL/GenBank/DDBJ whole genome shotgun (WGS) entry which is preliminary data.</text>
</comment>
<accession>A0ABR4C6R0</accession>
<evidence type="ECO:0000256" key="7">
    <source>
        <dbReference type="SAM" id="MobiDB-lite"/>
    </source>
</evidence>
<dbReference type="EMBL" id="JAZHXI010000012">
    <property type="protein sequence ID" value="KAL2065594.1"/>
    <property type="molecule type" value="Genomic_DNA"/>
</dbReference>
<keyword evidence="6" id="KW-0788">Thiol protease</keyword>
<keyword evidence="9" id="KW-1185">Reference proteome</keyword>
<evidence type="ECO:0000313" key="9">
    <source>
        <dbReference type="Proteomes" id="UP001595075"/>
    </source>
</evidence>
<dbReference type="Pfam" id="PF10275">
    <property type="entry name" value="Peptidase_C65"/>
    <property type="match status" value="1"/>
</dbReference>
<protein>
    <recommendedName>
        <fullName evidence="2">ubiquitinyl hydrolase 1</fullName>
        <ecNumber evidence="2">3.4.19.12</ecNumber>
    </recommendedName>
</protein>
<dbReference type="InterPro" id="IPR042467">
    <property type="entry name" value="Peptidase_C65_otubain_sub2"/>
</dbReference>
<feature type="compositionally biased region" description="Polar residues" evidence="7">
    <location>
        <begin position="540"/>
        <end position="549"/>
    </location>
</feature>
<sequence>MFQPQATAYFSSYGPPTINPGFSTFQSLPGVVGNQGQGQGQSQSRSHRPSAFHDRIYGPVPVTTASNQNGRPSPLLNFNNSNHTTTIHHGSGLPQHYPNKMSGTNDIDEQEALARDYNPTLDAPLVGEKKSSLAITDEYAKADPIYVAKTAALPQQYSHYRPILGDGNCGWRAAGFAYFETLLRLQDKDQLEMEIARMISLNNLLTTVGGFDAWVFEDMVEETTDLLKCMADLVETAPREAEKLLLERFNNKDISDAIVYHFRLLACSCLKSNPPLYQGFIPDVGIDEYLKTGMMIPNQEIDHLGMTLLIDVLLKPIGFAVEILYLDRSPGSQANSHLFQSEDANGIPTNPNGPMIYLLYRPSHYDILYKDQGNVTQAVAEATQNTNIQVNRATNFSHHDFHDIPVSMGGFSPMDMSLLSCIPGLSLVPQPSHHGFPSHYTTQIDTFSPSPTSASISPISPGASSATTSSNAMPASFPAQPPPPSSLTSPTLTSSHPSFPNPTTQLPIHTHIPPPPQQHRPSLSSNPSLSAHPSELSVPISATKSSQFRPSRYEWEAAAATWQESPTVFQTSTFKNSHYNTAHYNNPNFQPEEWSPESEDPPVRKRSS</sequence>
<dbReference type="PANTHER" id="PTHR12931:SF15">
    <property type="entry name" value="UBIQUITIN THIOESTERASE OTUBAIN-LIKE"/>
    <property type="match status" value="1"/>
</dbReference>
<dbReference type="EC" id="3.4.19.12" evidence="2"/>
<feature type="region of interest" description="Disordered" evidence="7">
    <location>
        <begin position="28"/>
        <end position="104"/>
    </location>
</feature>
<dbReference type="CDD" id="cd22749">
    <property type="entry name" value="Otubain_C65"/>
    <property type="match status" value="1"/>
</dbReference>
<dbReference type="Gene3D" id="3.30.200.60">
    <property type="entry name" value="Peptidase C65 Otubain, subdomain 1"/>
    <property type="match status" value="1"/>
</dbReference>
<keyword evidence="4" id="KW-0833">Ubl conjugation pathway</keyword>
<evidence type="ECO:0000256" key="5">
    <source>
        <dbReference type="ARBA" id="ARBA00022801"/>
    </source>
</evidence>